<feature type="signal peptide" evidence="1">
    <location>
        <begin position="1"/>
        <end position="22"/>
    </location>
</feature>
<dbReference type="Proteomes" id="UP000092698">
    <property type="component" value="Chromosome"/>
</dbReference>
<dbReference type="RefSeq" id="WP_067786727.1">
    <property type="nucleotide sequence ID" value="NZ_CP016545.1"/>
</dbReference>
<accession>A0A1C7D857</accession>
<gene>
    <name evidence="2" type="ORF">A6F65_01166</name>
</gene>
<evidence type="ECO:0000256" key="1">
    <source>
        <dbReference type="SAM" id="SignalP"/>
    </source>
</evidence>
<proteinExistence type="predicted"/>
<name>A0A1C7D857_9SPHN</name>
<dbReference type="STRING" id="645517.A6F65_01166"/>
<evidence type="ECO:0008006" key="4">
    <source>
        <dbReference type="Google" id="ProtNLM"/>
    </source>
</evidence>
<dbReference type="EMBL" id="CP016545">
    <property type="protein sequence ID" value="ANU07473.1"/>
    <property type="molecule type" value="Genomic_DNA"/>
</dbReference>
<evidence type="ECO:0000313" key="3">
    <source>
        <dbReference type="Proteomes" id="UP000092698"/>
    </source>
</evidence>
<organism evidence="2 3">
    <name type="scientific">Paraurantiacibacter namhicola</name>
    <dbReference type="NCBI Taxonomy" id="645517"/>
    <lineage>
        <taxon>Bacteria</taxon>
        <taxon>Pseudomonadati</taxon>
        <taxon>Pseudomonadota</taxon>
        <taxon>Alphaproteobacteria</taxon>
        <taxon>Sphingomonadales</taxon>
        <taxon>Erythrobacteraceae</taxon>
        <taxon>Paraurantiacibacter</taxon>
    </lineage>
</organism>
<evidence type="ECO:0000313" key="2">
    <source>
        <dbReference type="EMBL" id="ANU07473.1"/>
    </source>
</evidence>
<keyword evidence="3" id="KW-1185">Reference proteome</keyword>
<reference evidence="2 3" key="1">
    <citation type="submission" date="2016-07" db="EMBL/GenBank/DDBJ databases">
        <title>Complete genome sequence of Altererythrobacter namhicola JCM 16345T, containing esterase-encoding genes.</title>
        <authorList>
            <person name="Cheng H."/>
            <person name="Wu Y.-H."/>
            <person name="Jian S.-L."/>
            <person name="Huo Y.-Y."/>
            <person name="Wang C.-S."/>
            <person name="Xu X.-W."/>
        </authorList>
    </citation>
    <scope>NUCLEOTIDE SEQUENCE [LARGE SCALE GENOMIC DNA]</scope>
    <source>
        <strain evidence="2 3">JCM 16345</strain>
    </source>
</reference>
<sequence length="238" mass="25245">MTMRVVMGVAAAAMLLAGCERAETAPAEEIGKVAEGVLGEGEGEASPMADGPYAPRDTCDQVEGSREFRGRLEKAVAERDVAALRAMVADDILLDFGGGMGAAELETRLADDDWALWEELDQLLKLGCSANKQGGITIPWYADQQIDAVEAANGVIVTGENVPMRNAPAADGETVALVSWDVVSLAAFDADAEYQRVVAVDGTTGFIRTDMLRSLLDYRVVASQRNGKWSVTSFVAGD</sequence>
<dbReference type="PROSITE" id="PS51257">
    <property type="entry name" value="PROKAR_LIPOPROTEIN"/>
    <property type="match status" value="1"/>
</dbReference>
<keyword evidence="1" id="KW-0732">Signal</keyword>
<dbReference type="AlphaFoldDB" id="A0A1C7D857"/>
<dbReference type="OrthoDB" id="7550365at2"/>
<dbReference type="KEGG" id="anh:A6F65_01166"/>
<feature type="chain" id="PRO_5008884441" description="Bacterial SH3 domain protein" evidence="1">
    <location>
        <begin position="23"/>
        <end position="238"/>
    </location>
</feature>
<protein>
    <recommendedName>
        <fullName evidence="4">Bacterial SH3 domain protein</fullName>
    </recommendedName>
</protein>